<protein>
    <recommendedName>
        <fullName evidence="3">DUF2974 domain-containing protein</fullName>
    </recommendedName>
</protein>
<dbReference type="SUPFAM" id="SSF53474">
    <property type="entry name" value="alpha/beta-Hydrolases"/>
    <property type="match status" value="1"/>
</dbReference>
<dbReference type="InterPro" id="IPR024499">
    <property type="entry name" value="Mbeg1-like"/>
</dbReference>
<evidence type="ECO:0000313" key="1">
    <source>
        <dbReference type="EMBL" id="MDQ0221599.1"/>
    </source>
</evidence>
<proteinExistence type="predicted"/>
<evidence type="ECO:0000313" key="2">
    <source>
        <dbReference type="Proteomes" id="UP001223079"/>
    </source>
</evidence>
<dbReference type="RefSeq" id="WP_307120837.1">
    <property type="nucleotide sequence ID" value="NZ_JAUSTM010000001.1"/>
</dbReference>
<gene>
    <name evidence="1" type="ORF">J2S23_000130</name>
</gene>
<dbReference type="Pfam" id="PF11187">
    <property type="entry name" value="Mbeg1-like"/>
    <property type="match status" value="1"/>
</dbReference>
<reference evidence="1 2" key="1">
    <citation type="submission" date="2023-07" db="EMBL/GenBank/DDBJ databases">
        <title>Genomic Encyclopedia of Type Strains, Phase IV (KMG-IV): sequencing the most valuable type-strain genomes for metagenomic binning, comparative biology and taxonomic classification.</title>
        <authorList>
            <person name="Goeker M."/>
        </authorList>
    </citation>
    <scope>NUCLEOTIDE SEQUENCE [LARGE SCALE GENOMIC DNA]</scope>
    <source>
        <strain evidence="1 2">DSM 105143</strain>
    </source>
</reference>
<organism evidence="1 2">
    <name type="scientific">Streptococcus moroccensis</name>
    <dbReference type="NCBI Taxonomy" id="1451356"/>
    <lineage>
        <taxon>Bacteria</taxon>
        <taxon>Bacillati</taxon>
        <taxon>Bacillota</taxon>
        <taxon>Bacilli</taxon>
        <taxon>Lactobacillales</taxon>
        <taxon>Streptococcaceae</taxon>
        <taxon>Streptococcus</taxon>
    </lineage>
</organism>
<keyword evidence="2" id="KW-1185">Reference proteome</keyword>
<sequence>MSNLIQYVHETAHLNFYDLEPNEVDALVLTELSYLPFEDIVSPDFTKVRLFEVTERYFTKHGNKPTSVIVHQNRLNLLKAVAQSKRYKNIKVLAYRNEYDLDLQKQFAAVTFEWRPRHYHVAFRGTDDTIIGWKEDFHLTYMKTIPAQESALSYLQTVINHLSGQFSLSGHSKGGNLAVFAGSQIDEASRNNIESILTFDSPGLNQTILNTEGFLAQAEKIQTYVPQDSIIGMLLEMPTDAIIVKSKATGILQHDTFSWVIRGEQFETVPALTASSLQTKQAIKEWTDQLSEEDLKEFFDTFFGLFLDAGFERIGTFDLENRQRFQTLLANQKGLPIEQKELMDRLSKQLVDGLIQARIPTKKAEAFGYLSEVKKDLEAKLHKNSLFSNRFTSR</sequence>
<accession>A0ABT9YPF2</accession>
<evidence type="ECO:0008006" key="3">
    <source>
        <dbReference type="Google" id="ProtNLM"/>
    </source>
</evidence>
<dbReference type="Proteomes" id="UP001223079">
    <property type="component" value="Unassembled WGS sequence"/>
</dbReference>
<name>A0ABT9YPF2_9STRE</name>
<dbReference type="EMBL" id="JAUSTM010000001">
    <property type="protein sequence ID" value="MDQ0221599.1"/>
    <property type="molecule type" value="Genomic_DNA"/>
</dbReference>
<comment type="caution">
    <text evidence="1">The sequence shown here is derived from an EMBL/GenBank/DDBJ whole genome shotgun (WGS) entry which is preliminary data.</text>
</comment>
<dbReference type="InterPro" id="IPR029058">
    <property type="entry name" value="AB_hydrolase_fold"/>
</dbReference>